<organism evidence="2 3">
    <name type="scientific">Suillus subaureus</name>
    <dbReference type="NCBI Taxonomy" id="48587"/>
    <lineage>
        <taxon>Eukaryota</taxon>
        <taxon>Fungi</taxon>
        <taxon>Dikarya</taxon>
        <taxon>Basidiomycota</taxon>
        <taxon>Agaricomycotina</taxon>
        <taxon>Agaricomycetes</taxon>
        <taxon>Agaricomycetidae</taxon>
        <taxon>Boletales</taxon>
        <taxon>Suillineae</taxon>
        <taxon>Suillaceae</taxon>
        <taxon>Suillus</taxon>
    </lineage>
</organism>
<dbReference type="InterPro" id="IPR011009">
    <property type="entry name" value="Kinase-like_dom_sf"/>
</dbReference>
<evidence type="ECO:0000313" key="2">
    <source>
        <dbReference type="EMBL" id="KAG1811843.1"/>
    </source>
</evidence>
<evidence type="ECO:0000259" key="1">
    <source>
        <dbReference type="PROSITE" id="PS50011"/>
    </source>
</evidence>
<reference evidence="2" key="1">
    <citation type="journal article" date="2020" name="New Phytol.">
        <title>Comparative genomics reveals dynamic genome evolution in host specialist ectomycorrhizal fungi.</title>
        <authorList>
            <person name="Lofgren L.A."/>
            <person name="Nguyen N.H."/>
            <person name="Vilgalys R."/>
            <person name="Ruytinx J."/>
            <person name="Liao H.L."/>
            <person name="Branco S."/>
            <person name="Kuo A."/>
            <person name="LaButti K."/>
            <person name="Lipzen A."/>
            <person name="Andreopoulos W."/>
            <person name="Pangilinan J."/>
            <person name="Riley R."/>
            <person name="Hundley H."/>
            <person name="Na H."/>
            <person name="Barry K."/>
            <person name="Grigoriev I.V."/>
            <person name="Stajich J.E."/>
            <person name="Kennedy P.G."/>
        </authorList>
    </citation>
    <scope>NUCLEOTIDE SEQUENCE</scope>
    <source>
        <strain evidence="2">MN1</strain>
    </source>
</reference>
<dbReference type="PIRSF" id="PIRSF000654">
    <property type="entry name" value="Integrin-linked_kinase"/>
    <property type="match status" value="1"/>
</dbReference>
<keyword evidence="2" id="KW-0418">Kinase</keyword>
<dbReference type="InterPro" id="IPR050167">
    <property type="entry name" value="Ser_Thr_protein_kinase"/>
</dbReference>
<feature type="domain" description="Protein kinase" evidence="1">
    <location>
        <begin position="1"/>
        <end position="230"/>
    </location>
</feature>
<proteinExistence type="predicted"/>
<protein>
    <submittedName>
        <fullName evidence="2">Kinase-like domain-containing protein</fullName>
    </submittedName>
</protein>
<dbReference type="GO" id="GO:0004672">
    <property type="term" value="F:protein kinase activity"/>
    <property type="evidence" value="ECO:0007669"/>
    <property type="project" value="InterPro"/>
</dbReference>
<comment type="caution">
    <text evidence="2">The sequence shown here is derived from an EMBL/GenBank/DDBJ whole genome shotgun (WGS) entry which is preliminary data.</text>
</comment>
<sequence>RLFREIKLWLKLEHENIVPLFGVTDGFGSLPALISPWFQNGTLTGYLQRKHKMLSYNAKFALLRDVARGLQYLHSQSIIHGDLSGNNILVDKNGKASLADFGLSALLPERTSQALLPTNPTCTAPYMAPEYLIFDDEGNMSLVFTSKSDVYSFGGIMLQVLLEGKIPYHYIARYEAIIHCISQGIRPKRPPAPVISDVDWDFIQSCWSRDMEHRPSDEAILKFVEGRAVLNPVCG</sequence>
<dbReference type="InterPro" id="IPR000719">
    <property type="entry name" value="Prot_kinase_dom"/>
</dbReference>
<dbReference type="InterPro" id="IPR008266">
    <property type="entry name" value="Tyr_kinase_AS"/>
</dbReference>
<dbReference type="OrthoDB" id="346907at2759"/>
<feature type="non-terminal residue" evidence="2">
    <location>
        <position position="235"/>
    </location>
</feature>
<dbReference type="RefSeq" id="XP_041190264.1">
    <property type="nucleotide sequence ID" value="XM_041331355.1"/>
</dbReference>
<dbReference type="Proteomes" id="UP000807769">
    <property type="component" value="Unassembled WGS sequence"/>
</dbReference>
<dbReference type="GO" id="GO:0007165">
    <property type="term" value="P:signal transduction"/>
    <property type="evidence" value="ECO:0007669"/>
    <property type="project" value="TreeGrafter"/>
</dbReference>
<dbReference type="PROSITE" id="PS00109">
    <property type="entry name" value="PROTEIN_KINASE_TYR"/>
    <property type="match status" value="1"/>
</dbReference>
<dbReference type="SUPFAM" id="SSF56112">
    <property type="entry name" value="Protein kinase-like (PK-like)"/>
    <property type="match status" value="1"/>
</dbReference>
<name>A0A9P7E5I2_9AGAM</name>
<dbReference type="PANTHER" id="PTHR23257:SF958">
    <property type="entry name" value="SERINE_THREONINE-PROTEIN KINASE WNK4"/>
    <property type="match status" value="1"/>
</dbReference>
<evidence type="ECO:0000313" key="3">
    <source>
        <dbReference type="Proteomes" id="UP000807769"/>
    </source>
</evidence>
<keyword evidence="2" id="KW-0808">Transferase</keyword>
<dbReference type="PROSITE" id="PS50011">
    <property type="entry name" value="PROTEIN_KINASE_DOM"/>
    <property type="match status" value="1"/>
</dbReference>
<dbReference type="Pfam" id="PF07714">
    <property type="entry name" value="PK_Tyr_Ser-Thr"/>
    <property type="match status" value="1"/>
</dbReference>
<dbReference type="PANTHER" id="PTHR23257">
    <property type="entry name" value="SERINE-THREONINE PROTEIN KINASE"/>
    <property type="match status" value="1"/>
</dbReference>
<gene>
    <name evidence="2" type="ORF">BJ212DRAFT_1277315</name>
</gene>
<dbReference type="GO" id="GO:0005524">
    <property type="term" value="F:ATP binding"/>
    <property type="evidence" value="ECO:0007669"/>
    <property type="project" value="InterPro"/>
</dbReference>
<dbReference type="GO" id="GO:0005737">
    <property type="term" value="C:cytoplasm"/>
    <property type="evidence" value="ECO:0007669"/>
    <property type="project" value="TreeGrafter"/>
</dbReference>
<dbReference type="InterPro" id="IPR001245">
    <property type="entry name" value="Ser-Thr/Tyr_kinase_cat_dom"/>
</dbReference>
<dbReference type="AlphaFoldDB" id="A0A9P7E5I2"/>
<accession>A0A9P7E5I2</accession>
<dbReference type="GeneID" id="64625372"/>
<dbReference type="Gene3D" id="1.10.510.10">
    <property type="entry name" value="Transferase(Phosphotransferase) domain 1"/>
    <property type="match status" value="1"/>
</dbReference>
<keyword evidence="3" id="KW-1185">Reference proteome</keyword>
<dbReference type="EMBL" id="JABBWG010000028">
    <property type="protein sequence ID" value="KAG1811843.1"/>
    <property type="molecule type" value="Genomic_DNA"/>
</dbReference>